<sequence>MDYHAISPISHPAGTGARWLKQGWTQFKQAPLRWCLLALLLVAPNVAARFLPVGGTLAVTMLYPPLLCIFAGIIRTADSTGQISLSAGLAAFAPRWQFALGLGLVSSLLSLMLQLVVASWLSIPYGVMFDQQALVIWFATHGAGHYLLLMLPLMLPAMALTYFAPQEGTLHQRSLLQSLKASFIGTLRNILPLLGLILLAALILVALLLVLIVIVVILVVLAKLGGLNLVGGAWISVLPPVITIIMMVPLMAIGLLTHFHSWKDIFSTAAPQAA</sequence>
<keyword evidence="1" id="KW-1133">Transmembrane helix</keyword>
<protein>
    <submittedName>
        <fullName evidence="2">Uncharacterized protein</fullName>
    </submittedName>
</protein>
<keyword evidence="3" id="KW-1185">Reference proteome</keyword>
<feature type="transmembrane region" description="Helical" evidence="1">
    <location>
        <begin position="57"/>
        <end position="77"/>
    </location>
</feature>
<dbReference type="AlphaFoldDB" id="A0A1W1XP69"/>
<feature type="transmembrane region" description="Helical" evidence="1">
    <location>
        <begin position="143"/>
        <end position="164"/>
    </location>
</feature>
<gene>
    <name evidence="2" type="ORF">SAMN02745857_02275</name>
</gene>
<dbReference type="EMBL" id="FWXD01000012">
    <property type="protein sequence ID" value="SMC25769.1"/>
    <property type="molecule type" value="Genomic_DNA"/>
</dbReference>
<organism evidence="2 3">
    <name type="scientific">Andreprevotia lacus DSM 23236</name>
    <dbReference type="NCBI Taxonomy" id="1121001"/>
    <lineage>
        <taxon>Bacteria</taxon>
        <taxon>Pseudomonadati</taxon>
        <taxon>Pseudomonadota</taxon>
        <taxon>Betaproteobacteria</taxon>
        <taxon>Neisseriales</taxon>
        <taxon>Chitinibacteraceae</taxon>
        <taxon>Andreprevotia</taxon>
    </lineage>
</organism>
<feature type="transmembrane region" description="Helical" evidence="1">
    <location>
        <begin position="98"/>
        <end position="123"/>
    </location>
</feature>
<keyword evidence="1" id="KW-0812">Transmembrane</keyword>
<dbReference type="Proteomes" id="UP000192761">
    <property type="component" value="Unassembled WGS sequence"/>
</dbReference>
<feature type="transmembrane region" description="Helical" evidence="1">
    <location>
        <begin position="233"/>
        <end position="256"/>
    </location>
</feature>
<evidence type="ECO:0000313" key="3">
    <source>
        <dbReference type="Proteomes" id="UP000192761"/>
    </source>
</evidence>
<proteinExistence type="predicted"/>
<keyword evidence="1" id="KW-0472">Membrane</keyword>
<accession>A0A1W1XP69</accession>
<reference evidence="2 3" key="1">
    <citation type="submission" date="2017-04" db="EMBL/GenBank/DDBJ databases">
        <authorList>
            <person name="Afonso C.L."/>
            <person name="Miller P.J."/>
            <person name="Scott M.A."/>
            <person name="Spackman E."/>
            <person name="Goraichik I."/>
            <person name="Dimitrov K.M."/>
            <person name="Suarez D.L."/>
            <person name="Swayne D.E."/>
        </authorList>
    </citation>
    <scope>NUCLEOTIDE SEQUENCE [LARGE SCALE GENOMIC DNA]</scope>
    <source>
        <strain evidence="2 3">DSM 23236</strain>
    </source>
</reference>
<feature type="transmembrane region" description="Helical" evidence="1">
    <location>
        <begin position="190"/>
        <end position="221"/>
    </location>
</feature>
<evidence type="ECO:0000256" key="1">
    <source>
        <dbReference type="SAM" id="Phobius"/>
    </source>
</evidence>
<dbReference type="RefSeq" id="WP_084090928.1">
    <property type="nucleotide sequence ID" value="NZ_FWXD01000012.1"/>
</dbReference>
<name>A0A1W1XP69_9NEIS</name>
<evidence type="ECO:0000313" key="2">
    <source>
        <dbReference type="EMBL" id="SMC25769.1"/>
    </source>
</evidence>
<dbReference type="OrthoDB" id="5298483at2"/>